<dbReference type="EMBL" id="JAQQWI010000007">
    <property type="protein sequence ID" value="KAK8029379.1"/>
    <property type="molecule type" value="Genomic_DNA"/>
</dbReference>
<name>A0ABR1SC26_9PEZI</name>
<dbReference type="PANTHER" id="PTHR21634:SF9">
    <property type="entry name" value="RE13835P"/>
    <property type="match status" value="1"/>
</dbReference>
<feature type="compositionally biased region" description="Low complexity" evidence="1">
    <location>
        <begin position="342"/>
        <end position="351"/>
    </location>
</feature>
<proteinExistence type="predicted"/>
<feature type="compositionally biased region" description="Polar residues" evidence="1">
    <location>
        <begin position="357"/>
        <end position="371"/>
    </location>
</feature>
<dbReference type="PANTHER" id="PTHR21634">
    <property type="entry name" value="RE13835P"/>
    <property type="match status" value="1"/>
</dbReference>
<protein>
    <recommendedName>
        <fullName evidence="2">Folliculin-interacting protein N-terminal domain-containing protein</fullName>
    </recommendedName>
</protein>
<dbReference type="InterPro" id="IPR028084">
    <property type="entry name" value="FNIP_N_dom"/>
</dbReference>
<feature type="compositionally biased region" description="Basic and acidic residues" evidence="1">
    <location>
        <begin position="732"/>
        <end position="743"/>
    </location>
</feature>
<organism evidence="3 4">
    <name type="scientific">Apiospora marii</name>
    <dbReference type="NCBI Taxonomy" id="335849"/>
    <lineage>
        <taxon>Eukaryota</taxon>
        <taxon>Fungi</taxon>
        <taxon>Dikarya</taxon>
        <taxon>Ascomycota</taxon>
        <taxon>Pezizomycotina</taxon>
        <taxon>Sordariomycetes</taxon>
        <taxon>Xylariomycetidae</taxon>
        <taxon>Amphisphaeriales</taxon>
        <taxon>Apiosporaceae</taxon>
        <taxon>Apiospora</taxon>
    </lineage>
</organism>
<feature type="region of interest" description="Disordered" evidence="1">
    <location>
        <begin position="339"/>
        <end position="371"/>
    </location>
</feature>
<evidence type="ECO:0000313" key="4">
    <source>
        <dbReference type="Proteomes" id="UP001396898"/>
    </source>
</evidence>
<feature type="compositionally biased region" description="Polar residues" evidence="1">
    <location>
        <begin position="745"/>
        <end position="768"/>
    </location>
</feature>
<feature type="region of interest" description="Disordered" evidence="1">
    <location>
        <begin position="1"/>
        <end position="29"/>
    </location>
</feature>
<feature type="compositionally biased region" description="Basic and acidic residues" evidence="1">
    <location>
        <begin position="862"/>
        <end position="883"/>
    </location>
</feature>
<feature type="region of interest" description="Disordered" evidence="1">
    <location>
        <begin position="1200"/>
        <end position="1220"/>
    </location>
</feature>
<keyword evidence="4" id="KW-1185">Reference proteome</keyword>
<feature type="compositionally biased region" description="Polar residues" evidence="1">
    <location>
        <begin position="775"/>
        <end position="785"/>
    </location>
</feature>
<accession>A0ABR1SC26</accession>
<feature type="region of interest" description="Disordered" evidence="1">
    <location>
        <begin position="1113"/>
        <end position="1150"/>
    </location>
</feature>
<feature type="compositionally biased region" description="Gly residues" evidence="1">
    <location>
        <begin position="1060"/>
        <end position="1069"/>
    </location>
</feature>
<feature type="compositionally biased region" description="Polar residues" evidence="1">
    <location>
        <begin position="126"/>
        <end position="136"/>
    </location>
</feature>
<evidence type="ECO:0000259" key="2">
    <source>
        <dbReference type="Pfam" id="PF14636"/>
    </source>
</evidence>
<evidence type="ECO:0000313" key="3">
    <source>
        <dbReference type="EMBL" id="KAK8029379.1"/>
    </source>
</evidence>
<feature type="region of interest" description="Disordered" evidence="1">
    <location>
        <begin position="278"/>
        <end position="325"/>
    </location>
</feature>
<feature type="region of interest" description="Disordered" evidence="1">
    <location>
        <begin position="698"/>
        <end position="898"/>
    </location>
</feature>
<feature type="domain" description="Folliculin-interacting protein N-terminal" evidence="2">
    <location>
        <begin position="78"/>
        <end position="215"/>
    </location>
</feature>
<feature type="region of interest" description="Disordered" evidence="1">
    <location>
        <begin position="92"/>
        <end position="174"/>
    </location>
</feature>
<sequence>MLGKLFNLTSSTTSQAPPSPSPESVQEEIHTRSLLFPDTQALHYRQDQVFPLAAGPSLPLNSPSSFDYDGEIDLDVRDVRVVVMQDSLGSVNPALIFDSHPGPAVSDRPPTAHGYPAGSAQERRNPTSPRKTSLSYSRPMVIQPESPQPRQGAFDRRPSVQSRHYHHVESDTQRASREYREEIANFTSCIFANSEVMSYKGTSTKVHIVPTESKSDLSIPYVGDGKGSMGRSSMRSSKLAQSFTSESASAAFEAPSPSLRPLERRKVLITRLFPVNLPNDEIDTPASATGPTPLSRHSEDGGFPFPISPDESGPKKKKPQPKQKRTPMYAVALVLHLPPSTPTTGSAPTKPVFKGPSSYSENDSFPSSFNSTRRSGWSMAGSGLGAESFDTAYSDGGEDGMDAITQHWDIIMRALTHLQSVVATMLFPMLKAVDYSSPEPFHPNLPAQIVARTPSVSTHRRGSTASQAKPPKTNAKLVTLPANCLMQETVLGREVDAARIRIVTGLRATRVITGQGRWGPWRDEARWVAKWAGGKEQGSFFFTLLTGFLATHNDWLQALSPVWYRRRYYQQQKGRSEEDTSLPCRTIVVSNDKMVARRLIFLLSAFLPTNQQLPSVRSFRPTTSASFSHSPPVVVPILKEESQATTRSVTGIPAQLAHLSLDTQQHGRRMSDATFRHTTLPMPGNDLNTRKSSAATTNTITPDAAVPHFSSLHRADTRRSNRPGSSGSTAADDLKRTLRRGDSISEGNTAESRSSRGSNWGSVISTLWNARRKGSTASITQTTLDLPSGRPSPLPSPLMPNTRHGHGHERRLSETAEEEAPVPTVSVDTSPKSKTPQQQQQQQQQHLEPDSSCSPKTSSMDHQPETPKNNKAERSDSAAKRIPDPMGAFESPVKTTINSDDGVIDVDIQFPDYLATLDSAVSSPSSSGYLSTPGIGSAMDSFGHLSRIAIDGDAPLNVAGWLQQYHRDFALQAVAPQADLLDKVRESLMAEPTPPVSLQQLQQSEWPPAEQWVDVSSAIIADTTNFTIKRLSYKRLIKPKYSPLDRGSGGPTQHQHLSSSGGGSSGGGYPFSSTLMTPALSPYEQPLNEKIEEEVLVSLDETLIEAIERVVALPQSSESKETSSATSSRSASKRRERRDSELCSDQQQGYGYTAEVAAPPADSVAENVQHPPAQQEVPRAECKAVVLGTLEGIVQDVVDQREKDAQGQGGHPPPQQRTKESVLRMAIRGWLDTVELGDA</sequence>
<dbReference type="Pfam" id="PF14636">
    <property type="entry name" value="FNIP_N"/>
    <property type="match status" value="1"/>
</dbReference>
<comment type="caution">
    <text evidence="3">The sequence shown here is derived from an EMBL/GenBank/DDBJ whole genome shotgun (WGS) entry which is preliminary data.</text>
</comment>
<dbReference type="Proteomes" id="UP001396898">
    <property type="component" value="Unassembled WGS sequence"/>
</dbReference>
<feature type="compositionally biased region" description="Polar residues" evidence="1">
    <location>
        <begin position="826"/>
        <end position="836"/>
    </location>
</feature>
<evidence type="ECO:0000256" key="1">
    <source>
        <dbReference type="SAM" id="MobiDB-lite"/>
    </source>
</evidence>
<feature type="compositionally biased region" description="Polar residues" evidence="1">
    <location>
        <begin position="851"/>
        <end position="861"/>
    </location>
</feature>
<feature type="region of interest" description="Disordered" evidence="1">
    <location>
        <begin position="1042"/>
        <end position="1073"/>
    </location>
</feature>
<gene>
    <name evidence="3" type="ORF">PG991_006435</name>
</gene>
<reference evidence="3 4" key="1">
    <citation type="submission" date="2023-01" db="EMBL/GenBank/DDBJ databases">
        <title>Analysis of 21 Apiospora genomes using comparative genomics revels a genus with tremendous synthesis potential of carbohydrate active enzymes and secondary metabolites.</title>
        <authorList>
            <person name="Sorensen T."/>
        </authorList>
    </citation>
    <scope>NUCLEOTIDE SEQUENCE [LARGE SCALE GENOMIC DNA]</scope>
    <source>
        <strain evidence="3 4">CBS 20057</strain>
    </source>
</reference>
<feature type="compositionally biased region" description="Basic residues" evidence="1">
    <location>
        <begin position="315"/>
        <end position="325"/>
    </location>
</feature>